<accession>A0AAD7HVU4</accession>
<protein>
    <submittedName>
        <fullName evidence="1">Uncharacterized protein</fullName>
    </submittedName>
</protein>
<comment type="caution">
    <text evidence="1">The sequence shown here is derived from an EMBL/GenBank/DDBJ whole genome shotgun (WGS) entry which is preliminary data.</text>
</comment>
<keyword evidence="2" id="KW-1185">Reference proteome</keyword>
<evidence type="ECO:0000313" key="1">
    <source>
        <dbReference type="EMBL" id="KAJ7729476.1"/>
    </source>
</evidence>
<dbReference type="EMBL" id="JARKIB010000165">
    <property type="protein sequence ID" value="KAJ7729476.1"/>
    <property type="molecule type" value="Genomic_DNA"/>
</dbReference>
<name>A0AAD7HVU4_9AGAR</name>
<reference evidence="1" key="1">
    <citation type="submission" date="2023-03" db="EMBL/GenBank/DDBJ databases">
        <title>Massive genome expansion in bonnet fungi (Mycena s.s.) driven by repeated elements and novel gene families across ecological guilds.</title>
        <authorList>
            <consortium name="Lawrence Berkeley National Laboratory"/>
            <person name="Harder C.B."/>
            <person name="Miyauchi S."/>
            <person name="Viragh M."/>
            <person name="Kuo A."/>
            <person name="Thoen E."/>
            <person name="Andreopoulos B."/>
            <person name="Lu D."/>
            <person name="Skrede I."/>
            <person name="Drula E."/>
            <person name="Henrissat B."/>
            <person name="Morin E."/>
            <person name="Kohler A."/>
            <person name="Barry K."/>
            <person name="LaButti K."/>
            <person name="Morin E."/>
            <person name="Salamov A."/>
            <person name="Lipzen A."/>
            <person name="Mereny Z."/>
            <person name="Hegedus B."/>
            <person name="Baldrian P."/>
            <person name="Stursova M."/>
            <person name="Weitz H."/>
            <person name="Taylor A."/>
            <person name="Grigoriev I.V."/>
            <person name="Nagy L.G."/>
            <person name="Martin F."/>
            <person name="Kauserud H."/>
        </authorList>
    </citation>
    <scope>NUCLEOTIDE SEQUENCE</scope>
    <source>
        <strain evidence="1">CBHHK182m</strain>
    </source>
</reference>
<proteinExistence type="predicted"/>
<sequence>MAEFPRVSAGACAFFTHPHCCFLLRVPPSVFLNFLWRSFFWDGAHTDGRMYLPDGTQRPACLFRAFPVLLLLLRLCLPRCPRSESALGLFFSSILRPIYRHGNCCGPAPGRFSALVAMPHAGVCALHVREIVTGIGRAGHLGAFSFLVFCYALNVPFFPHRCPFFPPIASGLNIVAGGLRFWNLIWCIHSRI</sequence>
<evidence type="ECO:0000313" key="2">
    <source>
        <dbReference type="Proteomes" id="UP001215598"/>
    </source>
</evidence>
<gene>
    <name evidence="1" type="ORF">B0H16DRAFT_1586840</name>
</gene>
<organism evidence="1 2">
    <name type="scientific">Mycena metata</name>
    <dbReference type="NCBI Taxonomy" id="1033252"/>
    <lineage>
        <taxon>Eukaryota</taxon>
        <taxon>Fungi</taxon>
        <taxon>Dikarya</taxon>
        <taxon>Basidiomycota</taxon>
        <taxon>Agaricomycotina</taxon>
        <taxon>Agaricomycetes</taxon>
        <taxon>Agaricomycetidae</taxon>
        <taxon>Agaricales</taxon>
        <taxon>Marasmiineae</taxon>
        <taxon>Mycenaceae</taxon>
        <taxon>Mycena</taxon>
    </lineage>
</organism>
<dbReference type="AlphaFoldDB" id="A0AAD7HVU4"/>
<dbReference type="Proteomes" id="UP001215598">
    <property type="component" value="Unassembled WGS sequence"/>
</dbReference>